<dbReference type="Proteomes" id="UP000699462">
    <property type="component" value="Unassembled WGS sequence"/>
</dbReference>
<keyword evidence="2" id="KW-1185">Reference proteome</keyword>
<evidence type="ECO:0000313" key="1">
    <source>
        <dbReference type="EMBL" id="KAF8565689.1"/>
    </source>
</evidence>
<reference evidence="1 2" key="1">
    <citation type="submission" date="2019-07" db="EMBL/GenBank/DDBJ databases">
        <title>Annotation for the trematode Paragonimus westermani.</title>
        <authorList>
            <person name="Choi Y.-J."/>
        </authorList>
    </citation>
    <scope>NUCLEOTIDE SEQUENCE [LARGE SCALE GENOMIC DNA]</scope>
    <source>
        <strain evidence="1">180907_Pwestermani</strain>
    </source>
</reference>
<dbReference type="AlphaFoldDB" id="A0A8T0DCY8"/>
<feature type="non-terminal residue" evidence="1">
    <location>
        <position position="1"/>
    </location>
</feature>
<evidence type="ECO:0000313" key="2">
    <source>
        <dbReference type="Proteomes" id="UP000699462"/>
    </source>
</evidence>
<organism evidence="1 2">
    <name type="scientific">Paragonimus westermani</name>
    <dbReference type="NCBI Taxonomy" id="34504"/>
    <lineage>
        <taxon>Eukaryota</taxon>
        <taxon>Metazoa</taxon>
        <taxon>Spiralia</taxon>
        <taxon>Lophotrochozoa</taxon>
        <taxon>Platyhelminthes</taxon>
        <taxon>Trematoda</taxon>
        <taxon>Digenea</taxon>
        <taxon>Plagiorchiida</taxon>
        <taxon>Troglotremata</taxon>
        <taxon>Troglotrematidae</taxon>
        <taxon>Paragonimus</taxon>
    </lineage>
</organism>
<dbReference type="EMBL" id="JTDF01006295">
    <property type="protein sequence ID" value="KAF8565689.1"/>
    <property type="molecule type" value="Genomic_DNA"/>
</dbReference>
<gene>
    <name evidence="1" type="ORF">P879_08645</name>
</gene>
<accession>A0A8T0DCY8</accession>
<protein>
    <submittedName>
        <fullName evidence="1">Uncharacterized protein</fullName>
    </submittedName>
</protein>
<name>A0A8T0DCY8_9TREM</name>
<sequence>YYSVLAETQLRKLRVSAGFEPSKDTACPKAENQLRSTKPRSKVRNFTFELSYPPNPLWHMESNGSTTQVDFTKFTQKFTNPLSIEIVLLISSVVDFIISEVTTVHLSGFLSRSSC</sequence>
<proteinExistence type="predicted"/>
<comment type="caution">
    <text evidence="1">The sequence shown here is derived from an EMBL/GenBank/DDBJ whole genome shotgun (WGS) entry which is preliminary data.</text>
</comment>